<dbReference type="InterPro" id="IPR045599">
    <property type="entry name" value="DUF6456"/>
</dbReference>
<dbReference type="Proteomes" id="UP000018542">
    <property type="component" value="Chromosome"/>
</dbReference>
<dbReference type="KEGG" id="hni:W911_12605"/>
<dbReference type="AlphaFoldDB" id="V5SEV5"/>
<reference evidence="3 4" key="1">
    <citation type="journal article" date="2014" name="Genome Announc.">
        <title>Complete Genome Sequence of Hyphomicrobium nitrativorans Strain NL23, a Denitrifying Bacterium Isolated from Biofilm of a Methanol-Fed Denitrification System Treating Seawater at the Montreal Biodome.</title>
        <authorList>
            <person name="Martineau C."/>
            <person name="Villeneuve C."/>
            <person name="Mauffrey F."/>
            <person name="Villemur R."/>
        </authorList>
    </citation>
    <scope>NUCLEOTIDE SEQUENCE [LARGE SCALE GENOMIC DNA]</scope>
    <source>
        <strain evidence="3">NL23</strain>
    </source>
</reference>
<evidence type="ECO:0000313" key="4">
    <source>
        <dbReference type="Proteomes" id="UP000018542"/>
    </source>
</evidence>
<evidence type="ECO:0000259" key="2">
    <source>
        <dbReference type="Pfam" id="PF20057"/>
    </source>
</evidence>
<protein>
    <submittedName>
        <fullName evidence="3">DNA replication protein</fullName>
    </submittedName>
</protein>
<feature type="compositionally biased region" description="Basic residues" evidence="1">
    <location>
        <begin position="1"/>
        <end position="10"/>
    </location>
</feature>
<feature type="domain" description="DUF6456" evidence="2">
    <location>
        <begin position="22"/>
        <end position="155"/>
    </location>
</feature>
<feature type="region of interest" description="Disordered" evidence="1">
    <location>
        <begin position="1"/>
        <end position="22"/>
    </location>
</feature>
<dbReference type="PATRIC" id="fig|1029756.8.peg.2616"/>
<dbReference type="STRING" id="1029756.W911_12605"/>
<keyword evidence="4" id="KW-1185">Reference proteome</keyword>
<proteinExistence type="predicted"/>
<evidence type="ECO:0000313" key="3">
    <source>
        <dbReference type="EMBL" id="AHB49058.1"/>
    </source>
</evidence>
<dbReference type="HOGENOM" id="CLU_117500_0_0_5"/>
<dbReference type="EMBL" id="CP006912">
    <property type="protein sequence ID" value="AHB49058.1"/>
    <property type="molecule type" value="Genomic_DNA"/>
</dbReference>
<organism evidence="3 4">
    <name type="scientific">Hyphomicrobium nitrativorans NL23</name>
    <dbReference type="NCBI Taxonomy" id="1029756"/>
    <lineage>
        <taxon>Bacteria</taxon>
        <taxon>Pseudomonadati</taxon>
        <taxon>Pseudomonadota</taxon>
        <taxon>Alphaproteobacteria</taxon>
        <taxon>Hyphomicrobiales</taxon>
        <taxon>Hyphomicrobiaceae</taxon>
        <taxon>Hyphomicrobium</taxon>
    </lineage>
</organism>
<gene>
    <name evidence="3" type="ORF">W911_12605</name>
</gene>
<name>V5SEV5_9HYPH</name>
<accession>V5SEV5</accession>
<sequence>MRPKRARKVRAPLADRVGPGRNASESPLAWLFNRRDRDGNPLIGEAEFNAGERLRADFWFAQMSPNVTQSWSVTASTGSGRRGAHAADQADNVIAAAERVRRALDAVGPELAGILIDVCGHLNGLEEIERRARWPQRSAKLVLGIALSALARHYGLISEAPAAPRTARVRHWGANDYRPAIDAG</sequence>
<dbReference type="Pfam" id="PF20057">
    <property type="entry name" value="DUF6456"/>
    <property type="match status" value="1"/>
</dbReference>
<evidence type="ECO:0000256" key="1">
    <source>
        <dbReference type="SAM" id="MobiDB-lite"/>
    </source>
</evidence>